<dbReference type="Proteomes" id="UP000203464">
    <property type="component" value="Unassembled WGS sequence"/>
</dbReference>
<proteinExistence type="predicted"/>
<keyword evidence="2" id="KW-1185">Reference proteome</keyword>
<protein>
    <submittedName>
        <fullName evidence="1">Uncharacterized protein</fullName>
    </submittedName>
</protein>
<dbReference type="EMBL" id="FXYD01000001">
    <property type="protein sequence ID" value="SMX30825.1"/>
    <property type="molecule type" value="Genomic_DNA"/>
</dbReference>
<dbReference type="AlphaFoldDB" id="A0A238JK10"/>
<organism evidence="1 2">
    <name type="scientific">Octadecabacter ascidiaceicola</name>
    <dbReference type="NCBI Taxonomy" id="1655543"/>
    <lineage>
        <taxon>Bacteria</taxon>
        <taxon>Pseudomonadati</taxon>
        <taxon>Pseudomonadota</taxon>
        <taxon>Alphaproteobacteria</taxon>
        <taxon>Rhodobacterales</taxon>
        <taxon>Roseobacteraceae</taxon>
        <taxon>Octadecabacter</taxon>
    </lineage>
</organism>
<name>A0A238JK10_9RHOB</name>
<accession>A0A238JK10</accession>
<gene>
    <name evidence="1" type="ORF">OCA8868_00050</name>
</gene>
<sequence length="48" mass="5351">MCVPPAVFFMNDDGARMTIKAQPIGDAIRRLPKPFIGNDNALRRIEGH</sequence>
<evidence type="ECO:0000313" key="2">
    <source>
        <dbReference type="Proteomes" id="UP000203464"/>
    </source>
</evidence>
<evidence type="ECO:0000313" key="1">
    <source>
        <dbReference type="EMBL" id="SMX30825.1"/>
    </source>
</evidence>
<reference evidence="2" key="1">
    <citation type="submission" date="2017-05" db="EMBL/GenBank/DDBJ databases">
        <authorList>
            <person name="Rodrigo-Torres L."/>
            <person name="Arahal R. D."/>
            <person name="Lucena T."/>
        </authorList>
    </citation>
    <scope>NUCLEOTIDE SEQUENCE [LARGE SCALE GENOMIC DNA]</scope>
    <source>
        <strain evidence="2">CECT 8868</strain>
    </source>
</reference>